<name>A0A0U5CJ89_ASPCI</name>
<dbReference type="SUPFAM" id="SSF51735">
    <property type="entry name" value="NAD(P)-binding Rossmann-fold domains"/>
    <property type="match status" value="1"/>
</dbReference>
<dbReference type="STRING" id="454130.A0A0U5CJ89"/>
<dbReference type="Gene3D" id="3.40.50.720">
    <property type="entry name" value="NAD(P)-binding Rossmann-like Domain"/>
    <property type="match status" value="1"/>
</dbReference>
<keyword evidence="5" id="KW-1185">Reference proteome</keyword>
<dbReference type="AlphaFoldDB" id="A0A0U5CJ89"/>
<gene>
    <name evidence="4" type="ORF">ASPCAL14093</name>
</gene>
<dbReference type="OMA" id="MARIWFV"/>
<organism evidence="4 5">
    <name type="scientific">Aspergillus calidoustus</name>
    <dbReference type="NCBI Taxonomy" id="454130"/>
    <lineage>
        <taxon>Eukaryota</taxon>
        <taxon>Fungi</taxon>
        <taxon>Dikarya</taxon>
        <taxon>Ascomycota</taxon>
        <taxon>Pezizomycotina</taxon>
        <taxon>Eurotiomycetes</taxon>
        <taxon>Eurotiomycetidae</taxon>
        <taxon>Eurotiales</taxon>
        <taxon>Aspergillaceae</taxon>
        <taxon>Aspergillus</taxon>
        <taxon>Aspergillus subgen. Nidulantes</taxon>
    </lineage>
</organism>
<dbReference type="PRINTS" id="PR00081">
    <property type="entry name" value="GDHRDH"/>
</dbReference>
<dbReference type="PRINTS" id="PR00080">
    <property type="entry name" value="SDRFAMILY"/>
</dbReference>
<evidence type="ECO:0000313" key="5">
    <source>
        <dbReference type="Proteomes" id="UP000054771"/>
    </source>
</evidence>
<dbReference type="NCBIfam" id="NF006114">
    <property type="entry name" value="PRK08263.1"/>
    <property type="match status" value="1"/>
</dbReference>
<dbReference type="EMBL" id="CDMC01000022">
    <property type="protein sequence ID" value="CEL10986.1"/>
    <property type="molecule type" value="Genomic_DNA"/>
</dbReference>
<sequence>MSRVWFITGSSRGLGLAITEAALAAGDRVIATARNPSTLDALVSQYGSDRILPLTLDVSDNAQVLAAVKAGHEKFARIDVVVNNAGYANTVSVEDIDIDDFRAQVETNYLGVVYVTKAVVPILRAQKSGYIFQVSSLGGRIGVPGLSAYQSAKWAVGGFSTVLAQEIAPFGIKVTVLEPGGIRTEWAGSSMNIPTPSEPYKRTVGAFSEFLRGTVYGSEPSLPEKIAEIIFKLLGEEEPPLRLLVGPDAVDYAEKAAQGLAENDAKWRELSISSA</sequence>
<evidence type="ECO:0000256" key="3">
    <source>
        <dbReference type="RuleBase" id="RU000363"/>
    </source>
</evidence>
<dbReference type="Proteomes" id="UP000054771">
    <property type="component" value="Unassembled WGS sequence"/>
</dbReference>
<dbReference type="GO" id="GO:0016491">
    <property type="term" value="F:oxidoreductase activity"/>
    <property type="evidence" value="ECO:0007669"/>
    <property type="project" value="UniProtKB-KW"/>
</dbReference>
<dbReference type="CDD" id="cd05374">
    <property type="entry name" value="17beta-HSD-like_SDR_c"/>
    <property type="match status" value="1"/>
</dbReference>
<dbReference type="OrthoDB" id="1274115at2759"/>
<evidence type="ECO:0000256" key="2">
    <source>
        <dbReference type="ARBA" id="ARBA00023002"/>
    </source>
</evidence>
<dbReference type="InterPro" id="IPR002347">
    <property type="entry name" value="SDR_fam"/>
</dbReference>
<dbReference type="PANTHER" id="PTHR43976:SF16">
    <property type="entry name" value="SHORT-CHAIN DEHYDROGENASE_REDUCTASE FAMILY PROTEIN"/>
    <property type="match status" value="1"/>
</dbReference>
<keyword evidence="2" id="KW-0560">Oxidoreductase</keyword>
<reference evidence="5" key="1">
    <citation type="journal article" date="2016" name="Genome Announc.">
        <title>Draft genome sequences of fungus Aspergillus calidoustus.</title>
        <authorList>
            <person name="Horn F."/>
            <person name="Linde J."/>
            <person name="Mattern D.J."/>
            <person name="Walther G."/>
            <person name="Guthke R."/>
            <person name="Scherlach K."/>
            <person name="Martin K."/>
            <person name="Brakhage A.A."/>
            <person name="Petzke L."/>
            <person name="Valiante V."/>
        </authorList>
    </citation>
    <scope>NUCLEOTIDE SEQUENCE [LARGE SCALE GENOMIC DNA]</scope>
    <source>
        <strain evidence="5">SF006504</strain>
    </source>
</reference>
<protein>
    <submittedName>
        <fullName evidence="4">Putative 3-oxoacyl-[acyl-carrier-protein] reductase</fullName>
    </submittedName>
</protein>
<proteinExistence type="inferred from homology"/>
<dbReference type="Pfam" id="PF00106">
    <property type="entry name" value="adh_short"/>
    <property type="match status" value="1"/>
</dbReference>
<dbReference type="InterPro" id="IPR036291">
    <property type="entry name" value="NAD(P)-bd_dom_sf"/>
</dbReference>
<accession>A0A0U5CJ89</accession>
<dbReference type="InterPro" id="IPR051911">
    <property type="entry name" value="SDR_oxidoreductase"/>
</dbReference>
<evidence type="ECO:0000313" key="4">
    <source>
        <dbReference type="EMBL" id="CEL10986.1"/>
    </source>
</evidence>
<dbReference type="PANTHER" id="PTHR43976">
    <property type="entry name" value="SHORT CHAIN DEHYDROGENASE"/>
    <property type="match status" value="1"/>
</dbReference>
<comment type="similarity">
    <text evidence="1 3">Belongs to the short-chain dehydrogenases/reductases (SDR) family.</text>
</comment>
<evidence type="ECO:0000256" key="1">
    <source>
        <dbReference type="ARBA" id="ARBA00006484"/>
    </source>
</evidence>